<feature type="compositionally biased region" description="Polar residues" evidence="1">
    <location>
        <begin position="154"/>
        <end position="164"/>
    </location>
</feature>
<evidence type="ECO:0000313" key="4">
    <source>
        <dbReference type="Proteomes" id="UP000246078"/>
    </source>
</evidence>
<name>A0A2V2XGH2_TRYCR</name>
<evidence type="ECO:0000313" key="3">
    <source>
        <dbReference type="EMBL" id="PWV19946.1"/>
    </source>
</evidence>
<dbReference type="Proteomes" id="UP000246078">
    <property type="component" value="Unassembled WGS sequence"/>
</dbReference>
<dbReference type="VEuPathDB" id="TriTrypDB:TcCL_ESM10210"/>
<feature type="region of interest" description="Disordered" evidence="1">
    <location>
        <begin position="35"/>
        <end position="117"/>
    </location>
</feature>
<feature type="region of interest" description="Disordered" evidence="1">
    <location>
        <begin position="145"/>
        <end position="255"/>
    </location>
</feature>
<feature type="compositionally biased region" description="Basic and acidic residues" evidence="1">
    <location>
        <begin position="167"/>
        <end position="203"/>
    </location>
</feature>
<gene>
    <name evidence="3" type="ORF">C3747_8g368</name>
</gene>
<protein>
    <submittedName>
        <fullName evidence="3">Mucin-associated surface protein (MASP)</fullName>
    </submittedName>
</protein>
<dbReference type="VEuPathDB" id="TriTrypDB:TcYC6_0161590"/>
<dbReference type="VEuPathDB" id="TriTrypDB:ECC02_006833"/>
<feature type="signal peptide" evidence="2">
    <location>
        <begin position="1"/>
        <end position="27"/>
    </location>
</feature>
<feature type="compositionally biased region" description="Basic and acidic residues" evidence="1">
    <location>
        <begin position="216"/>
        <end position="233"/>
    </location>
</feature>
<proteinExistence type="predicted"/>
<comment type="caution">
    <text evidence="3">The sequence shown here is derived from an EMBL/GenBank/DDBJ whole genome shotgun (WGS) entry which is preliminary data.</text>
</comment>
<feature type="compositionally biased region" description="Basic and acidic residues" evidence="1">
    <location>
        <begin position="57"/>
        <end position="93"/>
    </location>
</feature>
<evidence type="ECO:0000256" key="1">
    <source>
        <dbReference type="SAM" id="MobiDB-lite"/>
    </source>
</evidence>
<dbReference type="EMBL" id="PRFC01000008">
    <property type="protein sequence ID" value="PWV19946.1"/>
    <property type="molecule type" value="Genomic_DNA"/>
</dbReference>
<accession>A0A2V2XGH2</accession>
<dbReference type="AlphaFoldDB" id="A0A2V2XGH2"/>
<organism evidence="3 4">
    <name type="scientific">Trypanosoma cruzi</name>
    <dbReference type="NCBI Taxonomy" id="5693"/>
    <lineage>
        <taxon>Eukaryota</taxon>
        <taxon>Discoba</taxon>
        <taxon>Euglenozoa</taxon>
        <taxon>Kinetoplastea</taxon>
        <taxon>Metakinetoplastina</taxon>
        <taxon>Trypanosomatida</taxon>
        <taxon>Trypanosomatidae</taxon>
        <taxon>Trypanosoma</taxon>
        <taxon>Schizotrypanum</taxon>
    </lineage>
</organism>
<sequence>MAMMMTGRVLLVCALCVLWCGAGVVVTDGTGMDAQASVAQPGPSEPQITAGGNGENEGEKDVTKNEEHKLSKQEKDDVEKKNQEQILPEEHDQALTNKAAQKPAGEPLEEVKIDVDSEVEEEISLVDGGTPKEDEKELGQEAVEVVLGKDDSPVNLTVSRQETSGIHAEDPEGKSEQEGEKEGEQHVQHQEENKGKKQDKENTEENEQMLQQQDQGLEHTADKQKGSKKDEKAVGTADTARTDDSDSSTAASHTTSPLLLLLVVACAAAAAVVAA</sequence>
<keyword evidence="2" id="KW-0732">Signal</keyword>
<dbReference type="VEuPathDB" id="TriTrypDB:TcCLB.510025.220"/>
<dbReference type="VEuPathDB" id="TriTrypDB:C3747_8g368"/>
<dbReference type="VEuPathDB" id="TriTrypDB:Tc_MARK_3935"/>
<reference evidence="3 4" key="1">
    <citation type="journal article" date="2018" name="Microb. Genom.">
        <title>Expanding an expanded genome: long-read sequencing of Trypanosoma cruzi.</title>
        <authorList>
            <person name="Berna L."/>
            <person name="Rodriguez M."/>
            <person name="Chiribao M.L."/>
            <person name="Parodi-Talice A."/>
            <person name="Pita S."/>
            <person name="Rijo G."/>
            <person name="Alvarez-Valin F."/>
            <person name="Robello C."/>
        </authorList>
    </citation>
    <scope>NUCLEOTIDE SEQUENCE [LARGE SCALE GENOMIC DNA]</scope>
    <source>
        <strain evidence="3 4">TCC</strain>
    </source>
</reference>
<feature type="chain" id="PRO_5016157203" evidence="2">
    <location>
        <begin position="28"/>
        <end position="275"/>
    </location>
</feature>
<evidence type="ECO:0000256" key="2">
    <source>
        <dbReference type="SAM" id="SignalP"/>
    </source>
</evidence>